<evidence type="ECO:0000256" key="6">
    <source>
        <dbReference type="ARBA" id="ARBA00023125"/>
    </source>
</evidence>
<dbReference type="Pfam" id="PF05509">
    <property type="entry name" value="TraY"/>
    <property type="match status" value="1"/>
</dbReference>
<dbReference type="EMBL" id="KP795454">
    <property type="protein sequence ID" value="AKN35853.1"/>
    <property type="molecule type" value="Genomic_DNA"/>
</dbReference>
<proteinExistence type="inferred from homology"/>
<evidence type="ECO:0000256" key="4">
    <source>
        <dbReference type="ARBA" id="ARBA00022490"/>
    </source>
</evidence>
<evidence type="ECO:0000256" key="3">
    <source>
        <dbReference type="ARBA" id="ARBA00020541"/>
    </source>
</evidence>
<comment type="similarity">
    <text evidence="2">Belongs to the TraY family.</text>
</comment>
<reference evidence="8" key="1">
    <citation type="journal article" date="2015" name="MBio">
        <title>Eco-Evolutionary Dynamics of Episomes among Ecologically Cohesive Bacterial Populations.</title>
        <authorList>
            <person name="Xue H."/>
            <person name="Cordero O.X."/>
            <person name="Camas F.M."/>
            <person name="Trimble W."/>
            <person name="Meyer F."/>
            <person name="Guglielmini J."/>
            <person name="Rocha E.P."/>
            <person name="Polz M.F."/>
        </authorList>
    </citation>
    <scope>NUCLEOTIDE SEQUENCE</scope>
    <source>
        <strain evidence="8">FF_112</strain>
    </source>
</reference>
<protein>
    <recommendedName>
        <fullName evidence="3">Relaxosome protein TraY</fullName>
    </recommendedName>
</protein>
<comment type="subcellular location">
    <subcellularLocation>
        <location evidence="1">Cytoplasm</location>
    </subcellularLocation>
</comment>
<accession>A0A0H3ZIU6</accession>
<feature type="region of interest" description="Disordered" evidence="7">
    <location>
        <begin position="22"/>
        <end position="60"/>
    </location>
</feature>
<evidence type="ECO:0000256" key="7">
    <source>
        <dbReference type="SAM" id="MobiDB-lite"/>
    </source>
</evidence>
<keyword evidence="5" id="KW-0184">Conjugation</keyword>
<evidence type="ECO:0000256" key="5">
    <source>
        <dbReference type="ARBA" id="ARBA00022971"/>
    </source>
</evidence>
<evidence type="ECO:0000256" key="2">
    <source>
        <dbReference type="ARBA" id="ARBA00007183"/>
    </source>
</evidence>
<keyword evidence="6" id="KW-0238">DNA-binding</keyword>
<dbReference type="InterPro" id="IPR008876">
    <property type="entry name" value="TraY"/>
</dbReference>
<evidence type="ECO:0000313" key="8">
    <source>
        <dbReference type="EMBL" id="AKN35853.1"/>
    </source>
</evidence>
<dbReference type="AlphaFoldDB" id="A0A0H3ZIU6"/>
<keyword evidence="4" id="KW-0963">Cytoplasm</keyword>
<dbReference type="GO" id="GO:0003677">
    <property type="term" value="F:DNA binding"/>
    <property type="evidence" value="ECO:0007669"/>
    <property type="project" value="UniProtKB-KW"/>
</dbReference>
<organism evidence="8">
    <name type="scientific">Vibrio tasmaniensis</name>
    <dbReference type="NCBI Taxonomy" id="212663"/>
    <lineage>
        <taxon>Bacteria</taxon>
        <taxon>Pseudomonadati</taxon>
        <taxon>Pseudomonadota</taxon>
        <taxon>Gammaproteobacteria</taxon>
        <taxon>Vibrionales</taxon>
        <taxon>Vibrionaceae</taxon>
        <taxon>Vibrio</taxon>
    </lineage>
</organism>
<dbReference type="GO" id="GO:0005737">
    <property type="term" value="C:cytoplasm"/>
    <property type="evidence" value="ECO:0007669"/>
    <property type="project" value="UniProtKB-SubCell"/>
</dbReference>
<sequence length="60" mass="6944">MTKKIGTSVNVLLDDKHNAILDRSKERSGRSKRQEAAKRLSDHLERFGERWEQPVGQDKP</sequence>
<evidence type="ECO:0000256" key="1">
    <source>
        <dbReference type="ARBA" id="ARBA00004496"/>
    </source>
</evidence>
<name>A0A0H3ZIU6_9VIBR</name>